<feature type="compositionally biased region" description="Basic and acidic residues" evidence="1">
    <location>
        <begin position="1"/>
        <end position="17"/>
    </location>
</feature>
<reference evidence="2" key="2">
    <citation type="submission" date="2022-01" db="EMBL/GenBank/DDBJ databases">
        <authorList>
            <person name="Yamashiro T."/>
            <person name="Shiraishi A."/>
            <person name="Satake H."/>
            <person name="Nakayama K."/>
        </authorList>
    </citation>
    <scope>NUCLEOTIDE SEQUENCE</scope>
</reference>
<reference evidence="2" key="1">
    <citation type="journal article" date="2022" name="Int. J. Mol. Sci.">
        <title>Draft Genome of Tanacetum Coccineum: Genomic Comparison of Closely Related Tanacetum-Family Plants.</title>
        <authorList>
            <person name="Yamashiro T."/>
            <person name="Shiraishi A."/>
            <person name="Nakayama K."/>
            <person name="Satake H."/>
        </authorList>
    </citation>
    <scope>NUCLEOTIDE SEQUENCE</scope>
</reference>
<feature type="region of interest" description="Disordered" evidence="1">
    <location>
        <begin position="1"/>
        <end position="78"/>
    </location>
</feature>
<gene>
    <name evidence="2" type="ORF">Tco_1111415</name>
</gene>
<evidence type="ECO:0000313" key="2">
    <source>
        <dbReference type="EMBL" id="GJU01077.1"/>
    </source>
</evidence>
<keyword evidence="3" id="KW-1185">Reference proteome</keyword>
<proteinExistence type="predicted"/>
<evidence type="ECO:0000256" key="1">
    <source>
        <dbReference type="SAM" id="MobiDB-lite"/>
    </source>
</evidence>
<accession>A0ABQ5ILM2</accession>
<comment type="caution">
    <text evidence="2">The sequence shown here is derived from an EMBL/GenBank/DDBJ whole genome shotgun (WGS) entry which is preliminary data.</text>
</comment>
<sequence length="199" mass="21995">MDKGVADTVKDHKRQHDDDEDDDNKDPLAGPNQGKKTKRRRTKESESSKKPSTTKETLKGQAPSKGSKTGKFASAKEPVKEPITEVVMDDAVNITGKLDWNNPEGDHYPFDLSKPLPLQVTTATRHSTAGDCKYWCFTDAKKCLKRYGRKEHFILLSLINTTSYVLVLPGDVNTTKYLVNTAKGSLVLPVHVNAAITKG</sequence>
<protein>
    <submittedName>
        <fullName evidence="2">Uncharacterized protein</fullName>
    </submittedName>
</protein>
<name>A0ABQ5ILM2_9ASTR</name>
<dbReference type="Proteomes" id="UP001151760">
    <property type="component" value="Unassembled WGS sequence"/>
</dbReference>
<organism evidence="2 3">
    <name type="scientific">Tanacetum coccineum</name>
    <dbReference type="NCBI Taxonomy" id="301880"/>
    <lineage>
        <taxon>Eukaryota</taxon>
        <taxon>Viridiplantae</taxon>
        <taxon>Streptophyta</taxon>
        <taxon>Embryophyta</taxon>
        <taxon>Tracheophyta</taxon>
        <taxon>Spermatophyta</taxon>
        <taxon>Magnoliopsida</taxon>
        <taxon>eudicotyledons</taxon>
        <taxon>Gunneridae</taxon>
        <taxon>Pentapetalae</taxon>
        <taxon>asterids</taxon>
        <taxon>campanulids</taxon>
        <taxon>Asterales</taxon>
        <taxon>Asteraceae</taxon>
        <taxon>Asteroideae</taxon>
        <taxon>Anthemideae</taxon>
        <taxon>Anthemidinae</taxon>
        <taxon>Tanacetum</taxon>
    </lineage>
</organism>
<evidence type="ECO:0000313" key="3">
    <source>
        <dbReference type="Proteomes" id="UP001151760"/>
    </source>
</evidence>
<dbReference type="EMBL" id="BQNB010020928">
    <property type="protein sequence ID" value="GJU01077.1"/>
    <property type="molecule type" value="Genomic_DNA"/>
</dbReference>